<evidence type="ECO:0000313" key="7">
    <source>
        <dbReference type="Proteomes" id="UP000193450"/>
    </source>
</evidence>
<protein>
    <recommendedName>
        <fullName evidence="5">Major facilitator superfamily (MFS) profile domain-containing protein</fullName>
    </recommendedName>
</protein>
<dbReference type="EMBL" id="CP019343">
    <property type="protein sequence ID" value="ARN74573.1"/>
    <property type="molecule type" value="Genomic_DNA"/>
</dbReference>
<dbReference type="InterPro" id="IPR036259">
    <property type="entry name" value="MFS_trans_sf"/>
</dbReference>
<gene>
    <name evidence="6" type="ORF">BST96_10835</name>
</gene>
<feature type="transmembrane region" description="Helical" evidence="4">
    <location>
        <begin position="126"/>
        <end position="147"/>
    </location>
</feature>
<dbReference type="SUPFAM" id="SSF103473">
    <property type="entry name" value="MFS general substrate transporter"/>
    <property type="match status" value="1"/>
</dbReference>
<evidence type="ECO:0000256" key="3">
    <source>
        <dbReference type="ARBA" id="ARBA00023136"/>
    </source>
</evidence>
<dbReference type="InterPro" id="IPR011701">
    <property type="entry name" value="MFS"/>
</dbReference>
<keyword evidence="3 4" id="KW-0472">Membrane</keyword>
<dbReference type="Gene3D" id="1.20.1250.20">
    <property type="entry name" value="MFS general substrate transporter like domains"/>
    <property type="match status" value="1"/>
</dbReference>
<evidence type="ECO:0000256" key="4">
    <source>
        <dbReference type="SAM" id="Phobius"/>
    </source>
</evidence>
<dbReference type="OrthoDB" id="8558006at2"/>
<keyword evidence="1 4" id="KW-0812">Transmembrane</keyword>
<evidence type="ECO:0000313" key="6">
    <source>
        <dbReference type="EMBL" id="ARN74573.1"/>
    </source>
</evidence>
<feature type="transmembrane region" description="Helical" evidence="4">
    <location>
        <begin position="275"/>
        <end position="293"/>
    </location>
</feature>
<feature type="transmembrane region" description="Helical" evidence="4">
    <location>
        <begin position="208"/>
        <end position="228"/>
    </location>
</feature>
<accession>A0A1X9NKU2</accession>
<dbReference type="Pfam" id="PF07690">
    <property type="entry name" value="MFS_1"/>
    <property type="match status" value="1"/>
</dbReference>
<dbReference type="KEGG" id="osg:BST96_10835"/>
<keyword evidence="7" id="KW-1185">Reference proteome</keyword>
<dbReference type="RefSeq" id="WP_085758719.1">
    <property type="nucleotide sequence ID" value="NZ_CP019343.1"/>
</dbReference>
<feature type="transmembrane region" description="Helical" evidence="4">
    <location>
        <begin position="42"/>
        <end position="61"/>
    </location>
</feature>
<evidence type="ECO:0000256" key="2">
    <source>
        <dbReference type="ARBA" id="ARBA00022989"/>
    </source>
</evidence>
<dbReference type="PANTHER" id="PTHR23534">
    <property type="entry name" value="MFS PERMEASE"/>
    <property type="match status" value="1"/>
</dbReference>
<feature type="domain" description="Major facilitator superfamily (MFS) profile" evidence="5">
    <location>
        <begin position="209"/>
        <end position="391"/>
    </location>
</feature>
<feature type="transmembrane region" description="Helical" evidence="4">
    <location>
        <begin position="95"/>
        <end position="114"/>
    </location>
</feature>
<dbReference type="Proteomes" id="UP000193450">
    <property type="component" value="Chromosome"/>
</dbReference>
<evidence type="ECO:0000259" key="5">
    <source>
        <dbReference type="PROSITE" id="PS50850"/>
    </source>
</evidence>
<reference evidence="6 7" key="1">
    <citation type="submission" date="2016-11" db="EMBL/GenBank/DDBJ databases">
        <title>Trade-off between light-utilization and light-protection in marine flavobacteria.</title>
        <authorList>
            <person name="Kumagai Y."/>
        </authorList>
    </citation>
    <scope>NUCLEOTIDE SEQUENCE [LARGE SCALE GENOMIC DNA]</scope>
    <source>
        <strain evidence="6 7">NBRC 107125</strain>
    </source>
</reference>
<keyword evidence="2 4" id="KW-1133">Transmembrane helix</keyword>
<feature type="transmembrane region" description="Helical" evidence="4">
    <location>
        <begin position="299"/>
        <end position="322"/>
    </location>
</feature>
<evidence type="ECO:0000256" key="1">
    <source>
        <dbReference type="ARBA" id="ARBA00022692"/>
    </source>
</evidence>
<proteinExistence type="predicted"/>
<dbReference type="GO" id="GO:0022857">
    <property type="term" value="F:transmembrane transporter activity"/>
    <property type="evidence" value="ECO:0007669"/>
    <property type="project" value="InterPro"/>
</dbReference>
<feature type="transmembrane region" description="Helical" evidence="4">
    <location>
        <begin position="73"/>
        <end position="89"/>
    </location>
</feature>
<dbReference type="PANTHER" id="PTHR23534:SF1">
    <property type="entry name" value="MAJOR FACILITATOR SUPERFAMILY PROTEIN"/>
    <property type="match status" value="1"/>
</dbReference>
<dbReference type="InterPro" id="IPR020846">
    <property type="entry name" value="MFS_dom"/>
</dbReference>
<dbReference type="AlphaFoldDB" id="A0A1X9NKU2"/>
<sequence length="391" mass="41574">MKAGFGNVFILAFSNALAFSVTPMMMLVGSLLGADMAPSVDWATLPIALMVIGTAIGVVPATKLMQSLGRKNALWLFMGLGIATCLLASESLVYHSFTLFCVCALFIGVTNAALQQVRFAAMECVDASKAATAASVIMLGGVLAAIVGPELAVFGRHLTEIDYQGSFWLVAASTGLAAILLTFFSPAQQAAVTTASTTRPIREILQNRAFCLAVASGVVGYMVMTFVMTCTPISMHNHHGHSLADTKWVIQCHIAAMFLPSLVSPWLFRLLGIRGMMVTGLICYAITIAIGVVDTSVNGFWLQLVMLGIGWNFLFVSGTALLPSTYLPGEQYRAQSFNDSTVFSIQAVASLSAGWAISSTSWQAVLLLCTIPVGLMLYALLWSRSAKLAVS</sequence>
<feature type="transmembrane region" description="Helical" evidence="4">
    <location>
        <begin position="364"/>
        <end position="382"/>
    </location>
</feature>
<dbReference type="PROSITE" id="PS50850">
    <property type="entry name" value="MFS"/>
    <property type="match status" value="1"/>
</dbReference>
<name>A0A1X9NKU2_9GAMM</name>
<organism evidence="6 7">
    <name type="scientific">Oceanicoccus sagamiensis</name>
    <dbReference type="NCBI Taxonomy" id="716816"/>
    <lineage>
        <taxon>Bacteria</taxon>
        <taxon>Pseudomonadati</taxon>
        <taxon>Pseudomonadota</taxon>
        <taxon>Gammaproteobacteria</taxon>
        <taxon>Cellvibrionales</taxon>
        <taxon>Spongiibacteraceae</taxon>
        <taxon>Oceanicoccus</taxon>
    </lineage>
</organism>
<feature type="transmembrane region" description="Helical" evidence="4">
    <location>
        <begin position="167"/>
        <end position="187"/>
    </location>
</feature>